<evidence type="ECO:0000256" key="4">
    <source>
        <dbReference type="ARBA" id="ARBA00023295"/>
    </source>
</evidence>
<dbReference type="CDD" id="cd14792">
    <property type="entry name" value="GH27"/>
    <property type="match status" value="1"/>
</dbReference>
<organism evidence="8 9">
    <name type="scientific">Frankia alni (strain DSM 45986 / CECT 9034 / ACN14a)</name>
    <dbReference type="NCBI Taxonomy" id="326424"/>
    <lineage>
        <taxon>Bacteria</taxon>
        <taxon>Bacillati</taxon>
        <taxon>Actinomycetota</taxon>
        <taxon>Actinomycetes</taxon>
        <taxon>Frankiales</taxon>
        <taxon>Frankiaceae</taxon>
        <taxon>Frankia</taxon>
    </lineage>
</organism>
<dbReference type="PANTHER" id="PTHR11452:SF75">
    <property type="entry name" value="ALPHA-GALACTOSIDASE MEL1"/>
    <property type="match status" value="1"/>
</dbReference>
<dbReference type="EMBL" id="CT573213">
    <property type="protein sequence ID" value="CAJ62656.1"/>
    <property type="molecule type" value="Genomic_DNA"/>
</dbReference>
<dbReference type="Gene3D" id="3.20.20.70">
    <property type="entry name" value="Aldolase class I"/>
    <property type="match status" value="1"/>
</dbReference>
<evidence type="ECO:0000256" key="1">
    <source>
        <dbReference type="ARBA" id="ARBA00009743"/>
    </source>
</evidence>
<dbReference type="GO" id="GO:0005975">
    <property type="term" value="P:carbohydrate metabolic process"/>
    <property type="evidence" value="ECO:0007669"/>
    <property type="project" value="InterPro"/>
</dbReference>
<feature type="compositionally biased region" description="Basic and acidic residues" evidence="6">
    <location>
        <begin position="30"/>
        <end position="51"/>
    </location>
</feature>
<proteinExistence type="inferred from homology"/>
<dbReference type="InterPro" id="IPR002241">
    <property type="entry name" value="Glyco_hydro_27"/>
</dbReference>
<dbReference type="KEGG" id="fal:FRAAL4014"/>
<feature type="domain" description="Alpha galactosidase C-terminal" evidence="7">
    <location>
        <begin position="423"/>
        <end position="498"/>
    </location>
</feature>
<protein>
    <recommendedName>
        <fullName evidence="5">Alpha-galactosidase</fullName>
        <ecNumber evidence="5">3.2.1.22</ecNumber>
    </recommendedName>
    <alternativeName>
        <fullName evidence="5">Melibiase</fullName>
    </alternativeName>
</protein>
<dbReference type="AlphaFoldDB" id="Q0RIL2"/>
<dbReference type="Proteomes" id="UP000000657">
    <property type="component" value="Chromosome"/>
</dbReference>
<dbReference type="GO" id="GO:0004557">
    <property type="term" value="F:alpha-galactosidase activity"/>
    <property type="evidence" value="ECO:0007669"/>
    <property type="project" value="UniProtKB-EC"/>
</dbReference>
<dbReference type="InterPro" id="IPR013780">
    <property type="entry name" value="Glyco_hydro_b"/>
</dbReference>
<dbReference type="OrthoDB" id="9807519at2"/>
<dbReference type="Pfam" id="PF17801">
    <property type="entry name" value="Melibiase_C"/>
    <property type="match status" value="1"/>
</dbReference>
<comment type="catalytic activity">
    <reaction evidence="5">
        <text>Hydrolysis of terminal, non-reducing alpha-D-galactose residues in alpha-D-galactosides, including galactose oligosaccharides, galactomannans and galactolipids.</text>
        <dbReference type="EC" id="3.2.1.22"/>
    </reaction>
</comment>
<keyword evidence="2" id="KW-0732">Signal</keyword>
<dbReference type="RefSeq" id="WP_011605144.1">
    <property type="nucleotide sequence ID" value="NC_008278.1"/>
</dbReference>
<evidence type="ECO:0000313" key="8">
    <source>
        <dbReference type="EMBL" id="CAJ62656.1"/>
    </source>
</evidence>
<dbReference type="Gene3D" id="2.60.40.1180">
    <property type="entry name" value="Golgi alpha-mannosidase II"/>
    <property type="match status" value="1"/>
</dbReference>
<dbReference type="SUPFAM" id="SSF51011">
    <property type="entry name" value="Glycosyl hydrolase domain"/>
    <property type="match status" value="1"/>
</dbReference>
<dbReference type="InterPro" id="IPR017853">
    <property type="entry name" value="GH"/>
</dbReference>
<dbReference type="HOGENOM" id="CLU_013093_1_0_11"/>
<evidence type="ECO:0000256" key="5">
    <source>
        <dbReference type="RuleBase" id="RU361168"/>
    </source>
</evidence>
<feature type="region of interest" description="Disordered" evidence="6">
    <location>
        <begin position="1"/>
        <end position="51"/>
    </location>
</feature>
<evidence type="ECO:0000313" key="9">
    <source>
        <dbReference type="Proteomes" id="UP000000657"/>
    </source>
</evidence>
<dbReference type="CAZy" id="GH27">
    <property type="family name" value="Glycoside Hydrolase Family 27"/>
</dbReference>
<accession>Q0RIL2</accession>
<dbReference type="eggNOG" id="COG3345">
    <property type="taxonomic scope" value="Bacteria"/>
</dbReference>
<evidence type="ECO:0000259" key="7">
    <source>
        <dbReference type="Pfam" id="PF17801"/>
    </source>
</evidence>
<dbReference type="PANTHER" id="PTHR11452">
    <property type="entry name" value="ALPHA-GALACTOSIDASE/ALPHA-N-ACETYLGALACTOSAMINIDASE"/>
    <property type="match status" value="1"/>
</dbReference>
<feature type="compositionally biased region" description="Low complexity" evidence="6">
    <location>
        <begin position="16"/>
        <end position="29"/>
    </location>
</feature>
<evidence type="ECO:0000256" key="3">
    <source>
        <dbReference type="ARBA" id="ARBA00022801"/>
    </source>
</evidence>
<dbReference type="InterPro" id="IPR013785">
    <property type="entry name" value="Aldolase_TIM"/>
</dbReference>
<keyword evidence="9" id="KW-1185">Reference proteome</keyword>
<dbReference type="STRING" id="326424.FRAAL4014"/>
<evidence type="ECO:0000256" key="2">
    <source>
        <dbReference type="ARBA" id="ARBA00022729"/>
    </source>
</evidence>
<sequence>MTLAGPRSHTADEPHSANAPHAADAPHAANEPHAEGKPHAANEPHAEGDLARGRGRARVAVALGALVVLLLTCLRGDGGGVPLVADSTANRQVSAGLARTPPMGWNSWNAFGGTVRDGDVRAAADALVRSGMRAAGYRYVIVDDGWMAPTRGGDGRLVADPERFPAGIAALAAYVHARGLRFGLYASPGRTTCQGLPGSLGHEAADAATFAAWGVDYLKYDACGYPDLRPAGTDARRWLIAGFGRMRAALDATGRPVVFSINPSAGGDPAAARAWTWAPRVAHLWRVTNDQAPCWASTEPMDGYPGVCTVDNLDAARAWAAAGGPGHWNDLDMLTIGLTPTTANPGVRELAGLATATPAAALDDTEARGELSVWSMLASPLLAGNDLTRMTATTAAILTNAAVLAIDQDPLGAAPVPVPRRDGLALWTRPLADGDTAVLAVNRSDSPRAATLTRAELALPATAAGYRATDLWTGTITTLAGGPLPLTLAPHAAALLRLTSAKPAPARSAAAGPTPAGP</sequence>
<name>Q0RIL2_FRAAA</name>
<dbReference type="Pfam" id="PF16499">
    <property type="entry name" value="Melibiase_2"/>
    <property type="match status" value="1"/>
</dbReference>
<evidence type="ECO:0000256" key="6">
    <source>
        <dbReference type="SAM" id="MobiDB-lite"/>
    </source>
</evidence>
<comment type="similarity">
    <text evidence="1 5">Belongs to the glycosyl hydrolase 27 family.</text>
</comment>
<dbReference type="EC" id="3.2.1.22" evidence="5"/>
<gene>
    <name evidence="8" type="primary">melA</name>
    <name evidence="8" type="ordered locus">FRAAL4014</name>
</gene>
<keyword evidence="3 5" id="KW-0378">Hydrolase</keyword>
<dbReference type="PRINTS" id="PR00740">
    <property type="entry name" value="GLHYDRLASE27"/>
</dbReference>
<reference evidence="8 9" key="1">
    <citation type="journal article" date="2007" name="Genome Res.">
        <title>Genome characteristics of facultatively symbiotic Frankia sp. strains reflect host range and host plant biogeography.</title>
        <authorList>
            <person name="Normand P."/>
            <person name="Lapierre P."/>
            <person name="Tisa L.S."/>
            <person name="Gogarten J.P."/>
            <person name="Alloisio N."/>
            <person name="Bagnarol E."/>
            <person name="Bassi C.A."/>
            <person name="Berry A.M."/>
            <person name="Bickhart D.M."/>
            <person name="Choisne N."/>
            <person name="Couloux A."/>
            <person name="Cournoyer B."/>
            <person name="Cruveiller S."/>
            <person name="Daubin V."/>
            <person name="Demange N."/>
            <person name="Francino M.P."/>
            <person name="Goltsman E."/>
            <person name="Huang Y."/>
            <person name="Kopp O.R."/>
            <person name="Labarre L."/>
            <person name="Lapidus A."/>
            <person name="Lavire C."/>
            <person name="Marechal J."/>
            <person name="Martinez M."/>
            <person name="Mastronunzio J.E."/>
            <person name="Mullin B.C."/>
            <person name="Niemann J."/>
            <person name="Pujic P."/>
            <person name="Rawnsley T."/>
            <person name="Rouy Z."/>
            <person name="Schenowitz C."/>
            <person name="Sellstedt A."/>
            <person name="Tavares F."/>
            <person name="Tomkins J.P."/>
            <person name="Vallenet D."/>
            <person name="Valverde C."/>
            <person name="Wall L.G."/>
            <person name="Wang Y."/>
            <person name="Medigue C."/>
            <person name="Benson D.R."/>
        </authorList>
    </citation>
    <scope>NUCLEOTIDE SEQUENCE [LARGE SCALE GENOMIC DNA]</scope>
    <source>
        <strain evidence="9">DSM 45986 / CECT 9034 / ACN14a</strain>
    </source>
</reference>
<keyword evidence="5" id="KW-1015">Disulfide bond</keyword>
<dbReference type="SUPFAM" id="SSF51445">
    <property type="entry name" value="(Trans)glycosidases"/>
    <property type="match status" value="1"/>
</dbReference>
<keyword evidence="4 5" id="KW-0326">Glycosidase</keyword>
<dbReference type="InterPro" id="IPR041233">
    <property type="entry name" value="Melibiase_C"/>
</dbReference>